<evidence type="ECO:0000256" key="1">
    <source>
        <dbReference type="ARBA" id="ARBA00023002"/>
    </source>
</evidence>
<dbReference type="GO" id="GO:0016491">
    <property type="term" value="F:oxidoreductase activity"/>
    <property type="evidence" value="ECO:0007669"/>
    <property type="project" value="UniProtKB-KW"/>
</dbReference>
<organism evidence="3 4">
    <name type="scientific">Deinococcus rufus</name>
    <dbReference type="NCBI Taxonomy" id="2136097"/>
    <lineage>
        <taxon>Bacteria</taxon>
        <taxon>Thermotogati</taxon>
        <taxon>Deinococcota</taxon>
        <taxon>Deinococci</taxon>
        <taxon>Deinococcales</taxon>
        <taxon>Deinococcaceae</taxon>
        <taxon>Deinococcus</taxon>
    </lineage>
</organism>
<dbReference type="EC" id="1.-.-.-" evidence="3"/>
<dbReference type="RefSeq" id="WP_322472572.1">
    <property type="nucleotide sequence ID" value="NZ_JBHRZG010000010.1"/>
</dbReference>
<comment type="caution">
    <text evidence="3">The sequence shown here is derived from an EMBL/GenBank/DDBJ whole genome shotgun (WGS) entry which is preliminary data.</text>
</comment>
<protein>
    <submittedName>
        <fullName evidence="3">NAD(P)/FAD-dependent oxidoreductase</fullName>
        <ecNumber evidence="3">1.-.-.-</ecNumber>
    </submittedName>
</protein>
<evidence type="ECO:0000259" key="2">
    <source>
        <dbReference type="Pfam" id="PF01266"/>
    </source>
</evidence>
<evidence type="ECO:0000313" key="3">
    <source>
        <dbReference type="EMBL" id="MFC3833121.1"/>
    </source>
</evidence>
<reference evidence="4" key="1">
    <citation type="journal article" date="2019" name="Int. J. Syst. Evol. Microbiol.">
        <title>The Global Catalogue of Microorganisms (GCM) 10K type strain sequencing project: providing services to taxonomists for standard genome sequencing and annotation.</title>
        <authorList>
            <consortium name="The Broad Institute Genomics Platform"/>
            <consortium name="The Broad Institute Genome Sequencing Center for Infectious Disease"/>
            <person name="Wu L."/>
            <person name="Ma J."/>
        </authorList>
    </citation>
    <scope>NUCLEOTIDE SEQUENCE [LARGE SCALE GENOMIC DNA]</scope>
    <source>
        <strain evidence="4">CCTCC AB 2017081</strain>
    </source>
</reference>
<dbReference type="Proteomes" id="UP001595803">
    <property type="component" value="Unassembled WGS sequence"/>
</dbReference>
<dbReference type="PANTHER" id="PTHR13847:SF289">
    <property type="entry name" value="GLYCINE OXIDASE"/>
    <property type="match status" value="1"/>
</dbReference>
<dbReference type="InterPro" id="IPR006076">
    <property type="entry name" value="FAD-dep_OxRdtase"/>
</dbReference>
<keyword evidence="4" id="KW-1185">Reference proteome</keyword>
<name>A0ABV7Z6P5_9DEIO</name>
<sequence length="327" mass="33743">MSPVVVIGGGVAGSCVAYFLARAGRPVTVVDAGIHAASTVPSALLNPVRGQAGRVPERALEGLPFTWTLLRALVTAGFDIPHGAAGVYRPVPDEKTRAKFDRHRPDGLDAQWQNPAQVPFALTTGHTAVLYLPQGGWVDGAAFTRAVREASGATVIRARATAWTAASVTLHDGRTLPAAHVVHCGGSVGTTWAGLDGTHRAGTMLRLHRAATPAPVSFGAYLAPAAHGGVLGATFEAPATRWRPEVLPLTSLEWLLRKGLALVPLMDTAVTGAWSGTRVSGLVAGPDTAGVWHLRGLGSQGFLLGPLLAAELAGRIARHGAGDGLSP</sequence>
<evidence type="ECO:0000313" key="4">
    <source>
        <dbReference type="Proteomes" id="UP001595803"/>
    </source>
</evidence>
<dbReference type="SUPFAM" id="SSF51905">
    <property type="entry name" value="FAD/NAD(P)-binding domain"/>
    <property type="match status" value="1"/>
</dbReference>
<dbReference type="EMBL" id="JBHRZG010000010">
    <property type="protein sequence ID" value="MFC3833121.1"/>
    <property type="molecule type" value="Genomic_DNA"/>
</dbReference>
<dbReference type="Pfam" id="PF01266">
    <property type="entry name" value="DAO"/>
    <property type="match status" value="1"/>
</dbReference>
<dbReference type="InterPro" id="IPR036188">
    <property type="entry name" value="FAD/NAD-bd_sf"/>
</dbReference>
<keyword evidence="1 3" id="KW-0560">Oxidoreductase</keyword>
<dbReference type="Gene3D" id="3.50.50.60">
    <property type="entry name" value="FAD/NAD(P)-binding domain"/>
    <property type="match status" value="1"/>
</dbReference>
<feature type="domain" description="FAD dependent oxidoreductase" evidence="2">
    <location>
        <begin position="4"/>
        <end position="313"/>
    </location>
</feature>
<dbReference type="PANTHER" id="PTHR13847">
    <property type="entry name" value="SARCOSINE DEHYDROGENASE-RELATED"/>
    <property type="match status" value="1"/>
</dbReference>
<accession>A0ABV7Z6P5</accession>
<proteinExistence type="predicted"/>
<dbReference type="Gene3D" id="3.30.9.10">
    <property type="entry name" value="D-Amino Acid Oxidase, subunit A, domain 2"/>
    <property type="match status" value="1"/>
</dbReference>
<gene>
    <name evidence="3" type="ORF">ACFOSB_09655</name>
</gene>